<reference evidence="2" key="1">
    <citation type="submission" date="2014-12" db="EMBL/GenBank/DDBJ databases">
        <title>Insight into the proteome of Arion vulgaris.</title>
        <authorList>
            <person name="Aradska J."/>
            <person name="Bulat T."/>
            <person name="Smidak R."/>
            <person name="Sarate P."/>
            <person name="Gangsoo J."/>
            <person name="Sialana F."/>
            <person name="Bilban M."/>
            <person name="Lubec G."/>
        </authorList>
    </citation>
    <scope>NUCLEOTIDE SEQUENCE</scope>
    <source>
        <tissue evidence="2">Skin</tissue>
    </source>
</reference>
<dbReference type="GO" id="GO:0032580">
    <property type="term" value="C:Golgi cisterna membrane"/>
    <property type="evidence" value="ECO:0007669"/>
    <property type="project" value="UniProtKB-SubCell"/>
</dbReference>
<feature type="non-terminal residue" evidence="2">
    <location>
        <position position="1"/>
    </location>
</feature>
<gene>
    <name evidence="2" type="primary">ORF40301</name>
</gene>
<dbReference type="EMBL" id="HACG01013889">
    <property type="protein sequence ID" value="CEK60754.1"/>
    <property type="molecule type" value="Transcribed_RNA"/>
</dbReference>
<keyword evidence="1" id="KW-0735">Signal-anchor</keyword>
<comment type="similarity">
    <text evidence="1">Belongs to the chondroitin N-acetylgalactosaminyltransferase family.</text>
</comment>
<sequence length="174" mass="20204">VCTSAAEMRSKFYQNYHDAWDPYSSFKKGLVRNEENALTLHPIKISSYTFQVDIFLTNRTIEKLKFKEKVLISDMKMTDHLTQNKITDKLSVTNIINDSRKWTHSTQLGTPDTHLPDTHQKSFFEKDTIMSDHCHIWDLIKQDSFYSVFFESGKISLASTAKGRHLLQLATINQ</sequence>
<keyword evidence="1" id="KW-0808">Transferase</keyword>
<dbReference type="Pfam" id="PF05679">
    <property type="entry name" value="CHGN"/>
    <property type="match status" value="1"/>
</dbReference>
<comment type="subcellular location">
    <subcellularLocation>
        <location evidence="1">Golgi apparatus</location>
        <location evidence="1">Golgi stack membrane</location>
        <topology evidence="1">Single-pass type II membrane protein</topology>
    </subcellularLocation>
</comment>
<dbReference type="GO" id="GO:0008376">
    <property type="term" value="F:acetylgalactosaminyltransferase activity"/>
    <property type="evidence" value="ECO:0007669"/>
    <property type="project" value="InterPro"/>
</dbReference>
<dbReference type="AlphaFoldDB" id="A0A0B6YWQ3"/>
<evidence type="ECO:0000256" key="1">
    <source>
        <dbReference type="RuleBase" id="RU364016"/>
    </source>
</evidence>
<dbReference type="InterPro" id="IPR008428">
    <property type="entry name" value="Chond_GalNAc"/>
</dbReference>
<proteinExistence type="inferred from homology"/>
<evidence type="ECO:0000313" key="2">
    <source>
        <dbReference type="EMBL" id="CEK60754.1"/>
    </source>
</evidence>
<dbReference type="EC" id="2.4.1.-" evidence="1"/>
<name>A0A0B6YWQ3_9EUPU</name>
<keyword evidence="1" id="KW-0333">Golgi apparatus</keyword>
<organism evidence="2">
    <name type="scientific">Arion vulgaris</name>
    <dbReference type="NCBI Taxonomy" id="1028688"/>
    <lineage>
        <taxon>Eukaryota</taxon>
        <taxon>Metazoa</taxon>
        <taxon>Spiralia</taxon>
        <taxon>Lophotrochozoa</taxon>
        <taxon>Mollusca</taxon>
        <taxon>Gastropoda</taxon>
        <taxon>Heterobranchia</taxon>
        <taxon>Euthyneura</taxon>
        <taxon>Panpulmonata</taxon>
        <taxon>Eupulmonata</taxon>
        <taxon>Stylommatophora</taxon>
        <taxon>Helicina</taxon>
        <taxon>Arionoidea</taxon>
        <taxon>Arionidae</taxon>
        <taxon>Arion</taxon>
    </lineage>
</organism>
<accession>A0A0B6YWQ3</accession>
<feature type="non-terminal residue" evidence="2">
    <location>
        <position position="174"/>
    </location>
</feature>
<keyword evidence="1" id="KW-0812">Transmembrane</keyword>
<protein>
    <recommendedName>
        <fullName evidence="1">Hexosyltransferase</fullName>
        <ecNumber evidence="1">2.4.1.-</ecNumber>
    </recommendedName>
</protein>